<proteinExistence type="predicted"/>
<dbReference type="AlphaFoldDB" id="A0A4Z2G8R9"/>
<protein>
    <submittedName>
        <fullName evidence="1">Uncharacterized protein</fullName>
    </submittedName>
</protein>
<reference evidence="1 2" key="1">
    <citation type="submission" date="2019-03" db="EMBL/GenBank/DDBJ databases">
        <title>First draft genome of Liparis tanakae, snailfish: a comprehensive survey of snailfish specific genes.</title>
        <authorList>
            <person name="Kim W."/>
            <person name="Song I."/>
            <person name="Jeong J.-H."/>
            <person name="Kim D."/>
            <person name="Kim S."/>
            <person name="Ryu S."/>
            <person name="Song J.Y."/>
            <person name="Lee S.K."/>
        </authorList>
    </citation>
    <scope>NUCLEOTIDE SEQUENCE [LARGE SCALE GENOMIC DNA]</scope>
    <source>
        <tissue evidence="1">Muscle</tissue>
    </source>
</reference>
<dbReference type="Proteomes" id="UP000314294">
    <property type="component" value="Unassembled WGS sequence"/>
</dbReference>
<accession>A0A4Z2G8R9</accession>
<evidence type="ECO:0000313" key="1">
    <source>
        <dbReference type="EMBL" id="TNN48942.1"/>
    </source>
</evidence>
<organism evidence="1 2">
    <name type="scientific">Liparis tanakae</name>
    <name type="common">Tanaka's snailfish</name>
    <dbReference type="NCBI Taxonomy" id="230148"/>
    <lineage>
        <taxon>Eukaryota</taxon>
        <taxon>Metazoa</taxon>
        <taxon>Chordata</taxon>
        <taxon>Craniata</taxon>
        <taxon>Vertebrata</taxon>
        <taxon>Euteleostomi</taxon>
        <taxon>Actinopterygii</taxon>
        <taxon>Neopterygii</taxon>
        <taxon>Teleostei</taxon>
        <taxon>Neoteleostei</taxon>
        <taxon>Acanthomorphata</taxon>
        <taxon>Eupercaria</taxon>
        <taxon>Perciformes</taxon>
        <taxon>Cottioidei</taxon>
        <taxon>Cottales</taxon>
        <taxon>Liparidae</taxon>
        <taxon>Liparis</taxon>
    </lineage>
</organism>
<gene>
    <name evidence="1" type="ORF">EYF80_040832</name>
</gene>
<evidence type="ECO:0000313" key="2">
    <source>
        <dbReference type="Proteomes" id="UP000314294"/>
    </source>
</evidence>
<keyword evidence="2" id="KW-1185">Reference proteome</keyword>
<comment type="caution">
    <text evidence="1">The sequence shown here is derived from an EMBL/GenBank/DDBJ whole genome shotgun (WGS) entry which is preliminary data.</text>
</comment>
<sequence length="150" mass="15481">MADADGALLFDVVSLSSLPLLPPIPLPLRAEVQFHCIICMSGASQRGCRMTGGPADPSEPLSPFITPLSILDGVLRGDGGVPGHGLGRQVVVAVGAVQEGLPPLAVAREVGVEDQPRAGGGLGVQGAAAGRRAILHIEAGRKQREKTQRW</sequence>
<dbReference type="EMBL" id="SRLO01000675">
    <property type="protein sequence ID" value="TNN48942.1"/>
    <property type="molecule type" value="Genomic_DNA"/>
</dbReference>
<name>A0A4Z2G8R9_9TELE</name>